<evidence type="ECO:0008006" key="5">
    <source>
        <dbReference type="Google" id="ProtNLM"/>
    </source>
</evidence>
<dbReference type="Proteomes" id="UP000238356">
    <property type="component" value="Unassembled WGS sequence"/>
</dbReference>
<evidence type="ECO:0000256" key="2">
    <source>
        <dbReference type="SAM" id="SignalP"/>
    </source>
</evidence>
<dbReference type="Gene3D" id="3.30.10.20">
    <property type="match status" value="1"/>
</dbReference>
<dbReference type="CDD" id="cd06577">
    <property type="entry name" value="PASTA_pknB"/>
    <property type="match status" value="1"/>
</dbReference>
<dbReference type="InterPro" id="IPR005543">
    <property type="entry name" value="PASTA_dom"/>
</dbReference>
<dbReference type="EMBL" id="PSZD01000002">
    <property type="protein sequence ID" value="PPJ32241.1"/>
    <property type="molecule type" value="Genomic_DNA"/>
</dbReference>
<comment type="caution">
    <text evidence="3">The sequence shown here is derived from an EMBL/GenBank/DDBJ whole genome shotgun (WGS) entry which is preliminary data.</text>
</comment>
<evidence type="ECO:0000313" key="3">
    <source>
        <dbReference type="EMBL" id="PPJ32241.1"/>
    </source>
</evidence>
<keyword evidence="2" id="KW-0732">Signal</keyword>
<name>A0A2S6ADV1_9NOCA</name>
<organism evidence="3 4">
    <name type="scientific">Nocardia nova</name>
    <dbReference type="NCBI Taxonomy" id="37330"/>
    <lineage>
        <taxon>Bacteria</taxon>
        <taxon>Bacillati</taxon>
        <taxon>Actinomycetota</taxon>
        <taxon>Actinomycetes</taxon>
        <taxon>Mycobacteriales</taxon>
        <taxon>Nocardiaceae</taxon>
        <taxon>Nocardia</taxon>
    </lineage>
</organism>
<sequence>MRRIAFAASLLAVACTVGACGGSSGDQASGATATSAAAQSSSVAAAAGQDCGAQPWPRPLPDFRGKPLGQTVVGAALCFDVTGITTADGRDVMHDPGAATTPWTVTAQQPEAGTPVAADTPVTLTVDVPH</sequence>
<dbReference type="GeneID" id="66719945"/>
<protein>
    <recommendedName>
        <fullName evidence="5">PASTA domain-containing protein</fullName>
    </recommendedName>
</protein>
<feature type="signal peptide" evidence="2">
    <location>
        <begin position="1"/>
        <end position="19"/>
    </location>
</feature>
<feature type="chain" id="PRO_5015572025" description="PASTA domain-containing protein" evidence="2">
    <location>
        <begin position="20"/>
        <end position="130"/>
    </location>
</feature>
<keyword evidence="4" id="KW-1185">Reference proteome</keyword>
<dbReference type="PROSITE" id="PS51257">
    <property type="entry name" value="PROKAR_LIPOPROTEIN"/>
    <property type="match status" value="1"/>
</dbReference>
<dbReference type="AlphaFoldDB" id="A0A2S6ADV1"/>
<proteinExistence type="predicted"/>
<gene>
    <name evidence="3" type="ORF">C5F51_05370</name>
</gene>
<evidence type="ECO:0000256" key="1">
    <source>
        <dbReference type="SAM" id="MobiDB-lite"/>
    </source>
</evidence>
<evidence type="ECO:0000313" key="4">
    <source>
        <dbReference type="Proteomes" id="UP000238356"/>
    </source>
</evidence>
<reference evidence="3 4" key="1">
    <citation type="submission" date="2018-02" db="EMBL/GenBank/DDBJ databases">
        <title>8 Nocardia nova and 1 Nocardia cyriacigeorgica strain used for evolution to TMP-SMX.</title>
        <authorList>
            <person name="Mehta H."/>
            <person name="Weng J."/>
            <person name="Shamoo Y."/>
        </authorList>
    </citation>
    <scope>NUCLEOTIDE SEQUENCE [LARGE SCALE GENOMIC DNA]</scope>
    <source>
        <strain evidence="3 4">BAA2227</strain>
    </source>
</reference>
<feature type="region of interest" description="Disordered" evidence="1">
    <location>
        <begin position="44"/>
        <end position="65"/>
    </location>
</feature>
<accession>A0A2S6ADV1</accession>
<dbReference type="RefSeq" id="WP_030514403.1">
    <property type="nucleotide sequence ID" value="NZ_JADLQW010000003.1"/>
</dbReference>